<evidence type="ECO:0000256" key="1">
    <source>
        <dbReference type="ARBA" id="ARBA00023015"/>
    </source>
</evidence>
<dbReference type="GO" id="GO:0016987">
    <property type="term" value="F:sigma factor activity"/>
    <property type="evidence" value="ECO:0007669"/>
    <property type="project" value="UniProtKB-KW"/>
</dbReference>
<dbReference type="InterPro" id="IPR039425">
    <property type="entry name" value="RNA_pol_sigma-70-like"/>
</dbReference>
<protein>
    <submittedName>
        <fullName evidence="5">ECF-type sigma factor</fullName>
    </submittedName>
</protein>
<dbReference type="InterPro" id="IPR036388">
    <property type="entry name" value="WH-like_DNA-bd_sf"/>
</dbReference>
<dbReference type="InterPro" id="IPR011517">
    <property type="entry name" value="RNA_pol_sigma70_ECF-like"/>
</dbReference>
<evidence type="ECO:0000256" key="3">
    <source>
        <dbReference type="ARBA" id="ARBA00023163"/>
    </source>
</evidence>
<dbReference type="NCBIfam" id="TIGR02999">
    <property type="entry name" value="Sig-70_X6"/>
    <property type="match status" value="1"/>
</dbReference>
<evidence type="ECO:0000256" key="2">
    <source>
        <dbReference type="ARBA" id="ARBA00023082"/>
    </source>
</evidence>
<keyword evidence="1" id="KW-0805">Transcription regulation</keyword>
<keyword evidence="6" id="KW-1185">Reference proteome</keyword>
<proteinExistence type="predicted"/>
<dbReference type="RefSeq" id="WP_330929967.1">
    <property type="nucleotide sequence ID" value="NZ_CP119075.1"/>
</dbReference>
<evidence type="ECO:0000259" key="4">
    <source>
        <dbReference type="Pfam" id="PF07638"/>
    </source>
</evidence>
<dbReference type="Pfam" id="PF07638">
    <property type="entry name" value="Sigma70_ECF"/>
    <property type="match status" value="1"/>
</dbReference>
<dbReference type="NCBIfam" id="TIGR02937">
    <property type="entry name" value="sigma70-ECF"/>
    <property type="match status" value="1"/>
</dbReference>
<dbReference type="GO" id="GO:0006352">
    <property type="term" value="P:DNA-templated transcription initiation"/>
    <property type="evidence" value="ECO:0007669"/>
    <property type="project" value="InterPro"/>
</dbReference>
<dbReference type="KEGG" id="slom:PXH66_20250"/>
<dbReference type="InterPro" id="IPR013324">
    <property type="entry name" value="RNA_pol_sigma_r3/r4-like"/>
</dbReference>
<feature type="domain" description="RNA polymerase sigma-70 ECF-like HTH" evidence="4">
    <location>
        <begin position="2"/>
        <end position="182"/>
    </location>
</feature>
<sequence length="190" mass="21386">MTLILRRIEQGDPEAHAQLLPLVYEELRRLAAAKMARESGGQTLQPTALVHEAWLRLGGDQQPVWGNRAHFFGAAAESMRRILIDNARRKRAQRHGGGVEKISADSTGFDLPDNIDTNDELLLLNDALDALAEHDARKAELVKQKYFAGLTLEEAAEVLEISHRTAKRDWAYARAWLFNEVQRLRAADKV</sequence>
<evidence type="ECO:0000313" key="6">
    <source>
        <dbReference type="Proteomes" id="UP001218638"/>
    </source>
</evidence>
<keyword evidence="2" id="KW-0731">Sigma factor</keyword>
<organism evidence="5 6">
    <name type="scientific">Synoicihabitans lomoniglobus</name>
    <dbReference type="NCBI Taxonomy" id="2909285"/>
    <lineage>
        <taxon>Bacteria</taxon>
        <taxon>Pseudomonadati</taxon>
        <taxon>Verrucomicrobiota</taxon>
        <taxon>Opitutia</taxon>
        <taxon>Opitutales</taxon>
        <taxon>Opitutaceae</taxon>
        <taxon>Synoicihabitans</taxon>
    </lineage>
</organism>
<accession>A0AAF0CHU3</accession>
<reference evidence="5" key="1">
    <citation type="submission" date="2023-03" db="EMBL/GenBank/DDBJ databases">
        <title>Lomoglobus Profundus gen. nov., sp. nov., a novel member of the phylum Verrucomicrobia, isolated from deep-marine sediment of South China Sea.</title>
        <authorList>
            <person name="Ahmad T."/>
            <person name="Ishaq S.E."/>
            <person name="Wang F."/>
        </authorList>
    </citation>
    <scope>NUCLEOTIDE SEQUENCE</scope>
    <source>
        <strain evidence="5">LMO-M01</strain>
    </source>
</reference>
<dbReference type="PANTHER" id="PTHR43133:SF39">
    <property type="entry name" value="SIMILAR TO RNA POLYMERASE SIGMA-E FACTOR"/>
    <property type="match status" value="1"/>
</dbReference>
<dbReference type="EMBL" id="CP119075">
    <property type="protein sequence ID" value="WED64682.1"/>
    <property type="molecule type" value="Genomic_DNA"/>
</dbReference>
<dbReference type="Gene3D" id="1.10.10.10">
    <property type="entry name" value="Winged helix-like DNA-binding domain superfamily/Winged helix DNA-binding domain"/>
    <property type="match status" value="1"/>
</dbReference>
<gene>
    <name evidence="5" type="ORF">PXH66_20250</name>
</gene>
<name>A0AAF0CHU3_9BACT</name>
<dbReference type="PANTHER" id="PTHR43133">
    <property type="entry name" value="RNA POLYMERASE ECF-TYPE SIGMA FACTO"/>
    <property type="match status" value="1"/>
</dbReference>
<keyword evidence="3" id="KW-0804">Transcription</keyword>
<dbReference type="SUPFAM" id="SSF88659">
    <property type="entry name" value="Sigma3 and sigma4 domains of RNA polymerase sigma factors"/>
    <property type="match status" value="1"/>
</dbReference>
<dbReference type="AlphaFoldDB" id="A0AAF0CHU3"/>
<dbReference type="InterPro" id="IPR014284">
    <property type="entry name" value="RNA_pol_sigma-70_dom"/>
</dbReference>
<dbReference type="InterPro" id="IPR053812">
    <property type="entry name" value="HTH_Sigma70_ECF-like"/>
</dbReference>
<dbReference type="Proteomes" id="UP001218638">
    <property type="component" value="Chromosome"/>
</dbReference>
<evidence type="ECO:0000313" key="5">
    <source>
        <dbReference type="EMBL" id="WED64682.1"/>
    </source>
</evidence>